<name>A0A2H3JIT8_WOLCO</name>
<feature type="transmembrane region" description="Helical" evidence="1">
    <location>
        <begin position="21"/>
        <end position="41"/>
    </location>
</feature>
<dbReference type="Proteomes" id="UP000218811">
    <property type="component" value="Unassembled WGS sequence"/>
</dbReference>
<dbReference type="EMBL" id="KB467887">
    <property type="protein sequence ID" value="PCH36594.1"/>
    <property type="molecule type" value="Genomic_DNA"/>
</dbReference>
<keyword evidence="3" id="KW-1185">Reference proteome</keyword>
<accession>A0A2H3JIT8</accession>
<organism evidence="2 3">
    <name type="scientific">Wolfiporia cocos (strain MD-104)</name>
    <name type="common">Brown rot fungus</name>
    <dbReference type="NCBI Taxonomy" id="742152"/>
    <lineage>
        <taxon>Eukaryota</taxon>
        <taxon>Fungi</taxon>
        <taxon>Dikarya</taxon>
        <taxon>Basidiomycota</taxon>
        <taxon>Agaricomycotina</taxon>
        <taxon>Agaricomycetes</taxon>
        <taxon>Polyporales</taxon>
        <taxon>Phaeolaceae</taxon>
        <taxon>Wolfiporia</taxon>
    </lineage>
</organism>
<protein>
    <submittedName>
        <fullName evidence="2">Uncharacterized protein</fullName>
    </submittedName>
</protein>
<evidence type="ECO:0000256" key="1">
    <source>
        <dbReference type="SAM" id="Phobius"/>
    </source>
</evidence>
<dbReference type="AlphaFoldDB" id="A0A2H3JIT8"/>
<proteinExistence type="predicted"/>
<keyword evidence="1" id="KW-0472">Membrane</keyword>
<dbReference type="OMA" id="FNIIEHP"/>
<keyword evidence="1" id="KW-0812">Transmembrane</keyword>
<evidence type="ECO:0000313" key="3">
    <source>
        <dbReference type="Proteomes" id="UP000218811"/>
    </source>
</evidence>
<reference evidence="2 3" key="1">
    <citation type="journal article" date="2012" name="Science">
        <title>The Paleozoic origin of enzymatic lignin decomposition reconstructed from 31 fungal genomes.</title>
        <authorList>
            <person name="Floudas D."/>
            <person name="Binder M."/>
            <person name="Riley R."/>
            <person name="Barry K."/>
            <person name="Blanchette R.A."/>
            <person name="Henrissat B."/>
            <person name="Martinez A.T."/>
            <person name="Otillar R."/>
            <person name="Spatafora J.W."/>
            <person name="Yadav J.S."/>
            <person name="Aerts A."/>
            <person name="Benoit I."/>
            <person name="Boyd A."/>
            <person name="Carlson A."/>
            <person name="Copeland A."/>
            <person name="Coutinho P.M."/>
            <person name="de Vries R.P."/>
            <person name="Ferreira P."/>
            <person name="Findley K."/>
            <person name="Foster B."/>
            <person name="Gaskell J."/>
            <person name="Glotzer D."/>
            <person name="Gorecki P."/>
            <person name="Heitman J."/>
            <person name="Hesse C."/>
            <person name="Hori C."/>
            <person name="Igarashi K."/>
            <person name="Jurgens J.A."/>
            <person name="Kallen N."/>
            <person name="Kersten P."/>
            <person name="Kohler A."/>
            <person name="Kuees U."/>
            <person name="Kumar T.K.A."/>
            <person name="Kuo A."/>
            <person name="LaButti K."/>
            <person name="Larrondo L.F."/>
            <person name="Lindquist E."/>
            <person name="Ling A."/>
            <person name="Lombard V."/>
            <person name="Lucas S."/>
            <person name="Lundell T."/>
            <person name="Martin R."/>
            <person name="McLaughlin D.J."/>
            <person name="Morgenstern I."/>
            <person name="Morin E."/>
            <person name="Murat C."/>
            <person name="Nagy L.G."/>
            <person name="Nolan M."/>
            <person name="Ohm R.A."/>
            <person name="Patyshakuliyeva A."/>
            <person name="Rokas A."/>
            <person name="Ruiz-Duenas F.J."/>
            <person name="Sabat G."/>
            <person name="Salamov A."/>
            <person name="Samejima M."/>
            <person name="Schmutz J."/>
            <person name="Slot J.C."/>
            <person name="St John F."/>
            <person name="Stenlid J."/>
            <person name="Sun H."/>
            <person name="Sun S."/>
            <person name="Syed K."/>
            <person name="Tsang A."/>
            <person name="Wiebenga A."/>
            <person name="Young D."/>
            <person name="Pisabarro A."/>
            <person name="Eastwood D.C."/>
            <person name="Martin F."/>
            <person name="Cullen D."/>
            <person name="Grigoriev I.V."/>
            <person name="Hibbett D.S."/>
        </authorList>
    </citation>
    <scope>NUCLEOTIDE SEQUENCE [LARGE SCALE GENOMIC DNA]</scope>
    <source>
        <strain evidence="2 3">MD-104</strain>
    </source>
</reference>
<keyword evidence="1" id="KW-1133">Transmembrane helix</keyword>
<gene>
    <name evidence="2" type="ORF">WOLCODRAFT_140516</name>
</gene>
<sequence length="59" mass="6414">MRAFDVIEHPSFESEASRRDYLTLLGITSVVTAIASTAVAMRVRGTPLSSFVDAFAQSH</sequence>
<evidence type="ECO:0000313" key="2">
    <source>
        <dbReference type="EMBL" id="PCH36594.1"/>
    </source>
</evidence>